<feature type="transmembrane region" description="Helical" evidence="1">
    <location>
        <begin position="7"/>
        <end position="40"/>
    </location>
</feature>
<dbReference type="EMBL" id="VVYV01000063">
    <property type="protein sequence ID" value="KAA5412736.1"/>
    <property type="molecule type" value="Genomic_DNA"/>
</dbReference>
<evidence type="ECO:0000256" key="1">
    <source>
        <dbReference type="SAM" id="Phobius"/>
    </source>
</evidence>
<dbReference type="EMBL" id="JAVSNH010000001">
    <property type="protein sequence ID" value="MDT4511896.1"/>
    <property type="molecule type" value="Genomic_DNA"/>
</dbReference>
<reference evidence="2 4" key="1">
    <citation type="journal article" date="2019" name="Nat. Med.">
        <title>A library of human gut bacterial isolates paired with longitudinal multiomics data enables mechanistic microbiome research.</title>
        <authorList>
            <person name="Poyet M."/>
            <person name="Groussin M."/>
            <person name="Gibbons S.M."/>
            <person name="Avila-Pacheco J."/>
            <person name="Jiang X."/>
            <person name="Kearney S.M."/>
            <person name="Perrotta A.R."/>
            <person name="Berdy B."/>
            <person name="Zhao S."/>
            <person name="Lieberman T.D."/>
            <person name="Swanson P.K."/>
            <person name="Smith M."/>
            <person name="Roesemann S."/>
            <person name="Alexander J.E."/>
            <person name="Rich S.A."/>
            <person name="Livny J."/>
            <person name="Vlamakis H."/>
            <person name="Clish C."/>
            <person name="Bullock K."/>
            <person name="Deik A."/>
            <person name="Scott J."/>
            <person name="Pierce K.A."/>
            <person name="Xavier R.J."/>
            <person name="Alm E.J."/>
        </authorList>
    </citation>
    <scope>NUCLEOTIDE SEQUENCE [LARGE SCALE GENOMIC DNA]</scope>
    <source>
        <strain evidence="2 4">BIOML-A6</strain>
    </source>
</reference>
<dbReference type="RefSeq" id="WP_060408466.1">
    <property type="nucleotide sequence ID" value="NZ_CABMLT010000027.1"/>
</dbReference>
<dbReference type="Proteomes" id="UP001266995">
    <property type="component" value="Unassembled WGS sequence"/>
</dbReference>
<evidence type="ECO:0000313" key="3">
    <source>
        <dbReference type="EMBL" id="MDT4511896.1"/>
    </source>
</evidence>
<accession>A0A642PR28</accession>
<dbReference type="Proteomes" id="UP000448877">
    <property type="component" value="Unassembled WGS sequence"/>
</dbReference>
<keyword evidence="1" id="KW-1133">Transmembrane helix</keyword>
<name>A0A642PR28_9BACE</name>
<keyword evidence="1" id="KW-0472">Membrane</keyword>
<gene>
    <name evidence="2" type="ORF">F2Y81_24980</name>
    <name evidence="3" type="ORF">RO785_13045</name>
</gene>
<reference evidence="3" key="2">
    <citation type="submission" date="2023-08" db="EMBL/GenBank/DDBJ databases">
        <title>Reintroducing virulent viruses to syntetic microbiomes.</title>
        <authorList>
            <person name="Wilde J."/>
            <person name="Boyes R."/>
            <person name="Robinson A.V."/>
            <person name="Daisley B.A."/>
            <person name="Allen-Vercoe E."/>
        </authorList>
    </citation>
    <scope>NUCLEOTIDE SEQUENCE</scope>
    <source>
        <strain evidence="3">225I_12FAA</strain>
    </source>
</reference>
<dbReference type="AlphaFoldDB" id="A0A642PR28"/>
<sequence>MMKVKDWFYYSVLVMLSLPIGLVCCEAIVLQIIGLGYGYLFFRGLFKPLFDRKEQDSSGKE</sequence>
<protein>
    <submittedName>
        <fullName evidence="2">Uncharacterized protein</fullName>
    </submittedName>
</protein>
<organism evidence="2 4">
    <name type="scientific">Bacteroides cellulosilyticus</name>
    <dbReference type="NCBI Taxonomy" id="246787"/>
    <lineage>
        <taxon>Bacteria</taxon>
        <taxon>Pseudomonadati</taxon>
        <taxon>Bacteroidota</taxon>
        <taxon>Bacteroidia</taxon>
        <taxon>Bacteroidales</taxon>
        <taxon>Bacteroidaceae</taxon>
        <taxon>Bacteroides</taxon>
    </lineage>
</organism>
<dbReference type="GeneID" id="66308495"/>
<keyword evidence="1" id="KW-0812">Transmembrane</keyword>
<evidence type="ECO:0000313" key="4">
    <source>
        <dbReference type="Proteomes" id="UP000448877"/>
    </source>
</evidence>
<proteinExistence type="predicted"/>
<comment type="caution">
    <text evidence="2">The sequence shown here is derived from an EMBL/GenBank/DDBJ whole genome shotgun (WGS) entry which is preliminary data.</text>
</comment>
<evidence type="ECO:0000313" key="2">
    <source>
        <dbReference type="EMBL" id="KAA5412736.1"/>
    </source>
</evidence>